<proteinExistence type="predicted"/>
<name>A0A7K0C4Y2_9ACTN</name>
<organism evidence="1 2">
    <name type="scientific">Actinomadura macrotermitis</name>
    <dbReference type="NCBI Taxonomy" id="2585200"/>
    <lineage>
        <taxon>Bacteria</taxon>
        <taxon>Bacillati</taxon>
        <taxon>Actinomycetota</taxon>
        <taxon>Actinomycetes</taxon>
        <taxon>Streptosporangiales</taxon>
        <taxon>Thermomonosporaceae</taxon>
        <taxon>Actinomadura</taxon>
    </lineage>
</organism>
<dbReference type="Proteomes" id="UP000487268">
    <property type="component" value="Unassembled WGS sequence"/>
</dbReference>
<accession>A0A7K0C4Y2</accession>
<evidence type="ECO:0000313" key="2">
    <source>
        <dbReference type="Proteomes" id="UP000487268"/>
    </source>
</evidence>
<protein>
    <submittedName>
        <fullName evidence="1">Uncharacterized protein</fullName>
    </submittedName>
</protein>
<dbReference type="EMBL" id="WEGH01000004">
    <property type="protein sequence ID" value="MQY07884.1"/>
    <property type="molecule type" value="Genomic_DNA"/>
</dbReference>
<comment type="caution">
    <text evidence="1">The sequence shown here is derived from an EMBL/GenBank/DDBJ whole genome shotgun (WGS) entry which is preliminary data.</text>
</comment>
<gene>
    <name evidence="1" type="ORF">ACRB68_59860</name>
</gene>
<dbReference type="AlphaFoldDB" id="A0A7K0C4Y2"/>
<sequence length="161" mass="17945">MSVAAVLRELHAHEQELAHRLLRVSERHRPEPEIHHLARDLAGWSRRHLVEIAGTGRRFGLDLDPDPAVEPGLAARLREKGGELAGRRPEPGLLLLHDLRGVHVQAAEVSVDWVMIAQAAQASRDGDLLALTDRCHPDTLRQMRWANAHVKVLSPQILLST</sequence>
<evidence type="ECO:0000313" key="1">
    <source>
        <dbReference type="EMBL" id="MQY07884.1"/>
    </source>
</evidence>
<dbReference type="OrthoDB" id="669978at2"/>
<keyword evidence="2" id="KW-1185">Reference proteome</keyword>
<dbReference type="RefSeq" id="WP_153538413.1">
    <property type="nucleotide sequence ID" value="NZ_WEGH01000004.1"/>
</dbReference>
<reference evidence="1 2" key="1">
    <citation type="submission" date="2019-10" db="EMBL/GenBank/DDBJ databases">
        <title>Actinomadura rubteroloni sp. nov. and Actinomadura macrotermitis sp. nov., isolated from the gut of fungus growing-termite Macrotermes natalensis.</title>
        <authorList>
            <person name="Benndorf R."/>
            <person name="Martin K."/>
            <person name="Kuefner M."/>
            <person name="De Beer W."/>
            <person name="Kaster A.-K."/>
            <person name="Vollmers J."/>
            <person name="Poulsen M."/>
            <person name="Beemelmanns C."/>
        </authorList>
    </citation>
    <scope>NUCLEOTIDE SEQUENCE [LARGE SCALE GENOMIC DNA]</scope>
    <source>
        <strain evidence="1 2">RB68</strain>
    </source>
</reference>